<dbReference type="GO" id="GO:0016926">
    <property type="term" value="P:protein desumoylation"/>
    <property type="evidence" value="ECO:0000250"/>
    <property type="project" value="FlyBase"/>
</dbReference>
<keyword evidence="3" id="KW-0645">Protease</keyword>
<evidence type="ECO:0000313" key="10">
    <source>
        <dbReference type="EMBL" id="AHN59637.1"/>
    </source>
</evidence>
<dbReference type="AlphaFoldDB" id="Q9VYJ5"/>
<dbReference type="Proteomes" id="UP000000803">
    <property type="component" value="Chromosome X"/>
</dbReference>
<dbReference type="FunFam" id="1.10.418.20:FF:000001">
    <property type="entry name" value="sentrin-specific protease 6 isoform X1"/>
    <property type="match status" value="1"/>
</dbReference>
<keyword evidence="5" id="KW-0378">Hydrolase</keyword>
<reference evidence="8" key="13">
    <citation type="journal article" date="2015" name="Genome Res.">
        <title>The Release 6 reference sequence of the Drosophila melanogaster genome.</title>
        <authorList>
            <person name="Hoskins R.A."/>
            <person name="Carlson J.W."/>
            <person name="Wan K.H."/>
            <person name="Park S."/>
            <person name="Mendez I."/>
            <person name="Galle S.E."/>
            <person name="Booth B.W."/>
            <person name="Pfeiffer B.D."/>
            <person name="George R.A."/>
            <person name="Svirskas R."/>
            <person name="Krzywinski M."/>
            <person name="Schein J."/>
            <person name="Accardo M.C."/>
            <person name="Damia E."/>
            <person name="Messina G."/>
            <person name="Mendez-Lago M."/>
            <person name="de Pablos B."/>
            <person name="Demakova O.V."/>
            <person name="Andreyeva E.N."/>
            <person name="Boldyreva L.V."/>
            <person name="Marra M."/>
            <person name="Carvalho A.B."/>
            <person name="Dimitri P."/>
            <person name="Villasante A."/>
            <person name="Zhimulev I.F."/>
            <person name="Rubin G.M."/>
            <person name="Karpen G.H."/>
            <person name="Celniker S.E."/>
        </authorList>
    </citation>
    <scope>NUCLEOTIDE SEQUENCE</scope>
</reference>
<dbReference type="BioGRID-ORCS" id="32229">
    <property type="hits" value="1 hit in 3 CRISPR screens"/>
</dbReference>
<dbReference type="SMR" id="Q9VYJ5"/>
<organism evidence="8 12">
    <name type="scientific">Drosophila melanogaster</name>
    <name type="common">Fruit fly</name>
    <dbReference type="NCBI Taxonomy" id="7227"/>
    <lineage>
        <taxon>Eukaryota</taxon>
        <taxon>Metazoa</taxon>
        <taxon>Ecdysozoa</taxon>
        <taxon>Arthropoda</taxon>
        <taxon>Hexapoda</taxon>
        <taxon>Insecta</taxon>
        <taxon>Pterygota</taxon>
        <taxon>Neoptera</taxon>
        <taxon>Endopterygota</taxon>
        <taxon>Diptera</taxon>
        <taxon>Brachycera</taxon>
        <taxon>Muscomorpha</taxon>
        <taxon>Ephydroidea</taxon>
        <taxon>Drosophilidae</taxon>
        <taxon>Drosophila</taxon>
        <taxon>Sophophora</taxon>
    </lineage>
</organism>
<reference evidence="8" key="12">
    <citation type="journal article" date="2015" name="G3 (Bethesda)">
        <title>Gene Model Annotations for Drosophila melanogaster: The Rule-Benders.</title>
        <authorList>
            <consortium name="FlyBase Consortium"/>
            <person name="Crosby M.A."/>
            <person name="Gramates L.S."/>
            <person name="Dos Santos G."/>
            <person name="Matthews B.B."/>
            <person name="St Pierre S.E."/>
            <person name="Zhou P."/>
            <person name="Schroeder A.J."/>
            <person name="Falls K."/>
            <person name="Emmert D.B."/>
            <person name="Russo S.M."/>
            <person name="Gelbart W.M."/>
            <person name="null"/>
        </authorList>
    </citation>
    <scope>NUCLEOTIDE SEQUENCE</scope>
</reference>
<dbReference type="KEGG" id="dme:Dmel_CG12717"/>
<dbReference type="FlyBase" id="FBgn0030420">
    <property type="gene designation" value="pira"/>
</dbReference>
<feature type="compositionally biased region" description="Polar residues" evidence="6">
    <location>
        <begin position="217"/>
        <end position="251"/>
    </location>
</feature>
<evidence type="ECO:0000313" key="12">
    <source>
        <dbReference type="Proteomes" id="UP000000803"/>
    </source>
</evidence>
<evidence type="ECO:0000313" key="8">
    <source>
        <dbReference type="EMBL" id="AAF48200.3"/>
    </source>
</evidence>
<dbReference type="EMBL" id="BT044267">
    <property type="protein sequence ID" value="ACH92332.1"/>
    <property type="molecule type" value="mRNA"/>
</dbReference>
<reference evidence="8" key="11">
    <citation type="journal article" date="2015" name="G3 (Bethesda)">
        <title>Gene Model Annotations for Drosophila melanogaster: Impact of High-Throughput Data.</title>
        <authorList>
            <consortium name="FlyBase Consortium"/>
            <person name="Matthews B.B."/>
            <person name="Dos Santos G."/>
            <person name="Crosby M.A."/>
            <person name="Emmert D.B."/>
            <person name="St Pierre S.E."/>
            <person name="Gramates L.S."/>
            <person name="Zhou P."/>
            <person name="Schroeder A.J."/>
            <person name="Falls K."/>
            <person name="Strelets V."/>
            <person name="Russo S.M."/>
            <person name="Gelbart W.M."/>
            <person name="null"/>
        </authorList>
    </citation>
    <scope>NUCLEOTIDE SEQUENCE</scope>
</reference>
<reference evidence="8 12" key="8">
    <citation type="journal article" date="2007" name="Science">
        <title>The Release 5.1 annotation of Drosophila melanogaster heterochromatin.</title>
        <authorList>
            <person name="Smith C.D."/>
            <person name="Shu S."/>
            <person name="Mungall C.J."/>
            <person name="Karpen G.H."/>
        </authorList>
    </citation>
    <scope>NUCLEOTIDE SEQUENCE [LARGE SCALE GENOMIC DNA]</scope>
    <source>
        <strain evidence="12">Berkeley</strain>
    </source>
</reference>
<evidence type="ECO:0000259" key="7">
    <source>
        <dbReference type="PROSITE" id="PS50600"/>
    </source>
</evidence>
<dbReference type="OMA" id="KEDWFTH"/>
<feature type="region of interest" description="Disordered" evidence="6">
    <location>
        <begin position="648"/>
        <end position="681"/>
    </location>
</feature>
<reference evidence="8 12" key="6">
    <citation type="journal article" date="2005" name="PLoS Comput. Biol.">
        <title>Combined evidence annotation of transposable elements in genome sequences.</title>
        <authorList>
            <person name="Quesneville H."/>
            <person name="Bergman C.M."/>
            <person name="Andrieu O."/>
            <person name="Autard D."/>
            <person name="Nouaud D."/>
            <person name="Ashburner M."/>
            <person name="Anxolabehere D."/>
        </authorList>
    </citation>
    <scope>NUCLEOTIDE SEQUENCE [LARGE SCALE GENOMIC DNA]</scope>
    <source>
        <strain evidence="12">Berkeley</strain>
    </source>
</reference>
<feature type="region of interest" description="Disordered" evidence="6">
    <location>
        <begin position="217"/>
        <end position="256"/>
    </location>
</feature>
<feature type="compositionally biased region" description="Acidic residues" evidence="6">
    <location>
        <begin position="648"/>
        <end position="657"/>
    </location>
</feature>
<evidence type="ECO:0000256" key="1">
    <source>
        <dbReference type="ARBA" id="ARBA00005234"/>
    </source>
</evidence>
<reference evidence="12" key="4">
    <citation type="journal article" date="2002" name="Genome Biol.">
        <title>The transposable elements of the Drosophila melanogaster euchromatin: a genomics perspective.</title>
        <authorList>
            <person name="Kaminker J.S."/>
            <person name="Bergman C.M."/>
            <person name="Kronmiller B."/>
            <person name="Carlson J."/>
            <person name="Svirskas R."/>
            <person name="Patel S."/>
            <person name="Frise E."/>
            <person name="Wheeler D.A."/>
            <person name="Lewis S.E."/>
            <person name="Rubin G.M."/>
            <person name="Ashburner M."/>
            <person name="Celniker S.E."/>
        </authorList>
    </citation>
    <scope>NUCLEOTIDE SEQUENCE [LARGE SCALE GENOMIC DNA]</scope>
    <source>
        <strain evidence="12">Berkeley</strain>
    </source>
</reference>
<dbReference type="InterPro" id="IPR003653">
    <property type="entry name" value="Peptidase_C48_C"/>
</dbReference>
<dbReference type="PANTHER" id="PTHR46896:SF3">
    <property type="entry name" value="FI06413P-RELATED"/>
    <property type="match status" value="1"/>
</dbReference>
<dbReference type="InterPro" id="IPR051947">
    <property type="entry name" value="Sentrin-specific_protease"/>
</dbReference>
<dbReference type="AGR" id="FB:FBgn0030420"/>
<sequence>MDRKETVSKDQAVRRIAHNDFILVSRQLLINRADTDPDKGSARMLIIYSSGKQHIVTFKLPNLACRVQDLFFQMDLQIDESTTIDCIENAGGIIHLVVSVGFPISDNIAETVAHAEEFYRKVHQSKASSADAAPPNAMAGEEHSPAVVKPSETAVANNGCQPAASATKGKKHKKSPCGSPGENNDGQVILSADQDANTNTKAKKQKKCHIAKDNNGIQAASSHDNPSSSGNKQGSHNSTAITSNSTMTSNGLRGVQPAEDAPAISQWIQSRNNAAVSKKSEETAGGSQSRVQSNVASISSPAVKATSDAAIPTPAERAERSRLRRNRNWILSRDVDEDAVVLVSSGDEETTAADDGQTERRLSPDENQTLFTYPPTGTGGLSITIKDFMCLSKGSYLNDIIIDFYLRWLKNNIIPEEQRDRTHIFSTFFHKRLTTRTNPRNTKQTAAQKRHERVEKWTRNVNIFDKDFIIIPFNEQSHWILAIICYPNLRSPVVNNNNVQTTLSDDIPIKQPLILIFDSLAVTSRHRAIAILRDYLTCEHKAKYPNALAHVFNKDNMPGHSVEVPQQQNLTDCGLYLLQYVEQFFTKPINDYTLPIKELSNWFDLLTVTKKREDIANLIKKLMNESNQQRKILPVIKFPTLNGQLVMDEEDSEEENSKEEHKTTLVCSKDRKPPRRRNTLK</sequence>
<dbReference type="VEuPathDB" id="VectorBase:FBgn0030420"/>
<protein>
    <submittedName>
        <fullName evidence="9">FI06413p</fullName>
    </submittedName>
    <submittedName>
        <fullName evidence="8">Pirate, isoform A</fullName>
    </submittedName>
    <submittedName>
        <fullName evidence="10">Pirate, isoform B</fullName>
    </submittedName>
</protein>
<reference evidence="8 12" key="1">
    <citation type="journal article" date="2000" name="Science">
        <title>The genome sequence of Drosophila melanogaster.</title>
        <authorList>
            <person name="Adams M.D."/>
            <person name="Celniker S.E."/>
            <person name="Holt R.A."/>
            <person name="Evans C.A."/>
            <person name="Gocayne J.D."/>
            <person name="Amanatides P.G."/>
            <person name="Scherer S.E."/>
            <person name="Li P.W."/>
            <person name="Hoskins R.A."/>
            <person name="Galle R.F."/>
            <person name="George R.A."/>
            <person name="Lewis S.E."/>
            <person name="Richards S."/>
            <person name="Ashburner M."/>
            <person name="Henderson S.N."/>
            <person name="Sutton G.G."/>
            <person name="Wortman J.R."/>
            <person name="Yandell M.D."/>
            <person name="Zhang Q."/>
            <person name="Chen L.X."/>
            <person name="Brandon R.C."/>
            <person name="Rogers Y.H."/>
            <person name="Blazej R.G."/>
            <person name="Champe M."/>
            <person name="Pfeiffer B.D."/>
            <person name="Wan K.H."/>
            <person name="Doyle C."/>
            <person name="Baxter E.G."/>
            <person name="Helt G."/>
            <person name="Nelson C.R."/>
            <person name="Gabor G.L."/>
            <person name="Abril J.F."/>
            <person name="Agbayani A."/>
            <person name="An H.J."/>
            <person name="Andrews-Pfannkoch C."/>
            <person name="Baldwin D."/>
            <person name="Ballew R.M."/>
            <person name="Basu A."/>
            <person name="Baxendale J."/>
            <person name="Bayraktaroglu L."/>
            <person name="Beasley E.M."/>
            <person name="Beeson K.Y."/>
            <person name="Benos P.V."/>
            <person name="Berman B.P."/>
            <person name="Bhandari D."/>
            <person name="Bolshakov S."/>
            <person name="Borkova D."/>
            <person name="Botchan M.R."/>
            <person name="Bouck J."/>
            <person name="Brokstein P."/>
            <person name="Brottier P."/>
            <person name="Burtis K.C."/>
            <person name="Busam D.A."/>
            <person name="Butler H."/>
            <person name="Cadieu E."/>
            <person name="Center A."/>
            <person name="Chandra I."/>
            <person name="Cherry J.M."/>
            <person name="Cawley S."/>
            <person name="Dahlke C."/>
            <person name="Davenport L.B."/>
            <person name="Davies P."/>
            <person name="de Pablos B."/>
            <person name="Delcher A."/>
            <person name="Deng Z."/>
            <person name="Mays A.D."/>
            <person name="Dew I."/>
            <person name="Dietz S.M."/>
            <person name="Dodson K."/>
            <person name="Doup L.E."/>
            <person name="Downes M."/>
            <person name="Dugan-Rocha S."/>
            <person name="Dunkov B.C."/>
            <person name="Dunn P."/>
            <person name="Durbin K.J."/>
            <person name="Evangelista C.C."/>
            <person name="Ferraz C."/>
            <person name="Ferriera S."/>
            <person name="Fleischmann W."/>
            <person name="Fosler C."/>
            <person name="Gabrielian A.E."/>
            <person name="Garg N.S."/>
            <person name="Gelbart W.M."/>
            <person name="Glasser K."/>
            <person name="Glodek A."/>
            <person name="Gong F."/>
            <person name="Gorrell J.H."/>
            <person name="Gu Z."/>
            <person name="Guan P."/>
            <person name="Harris M."/>
            <person name="Harris N.L."/>
            <person name="Harvey D."/>
            <person name="Heiman T.J."/>
            <person name="Hernandez J.R."/>
            <person name="Houck J."/>
            <person name="Hostin D."/>
            <person name="Houston K.A."/>
            <person name="Howland T.J."/>
            <person name="Wei M.H."/>
            <person name="Ibegwam C."/>
            <person name="Jalali M."/>
            <person name="Kalush F."/>
            <person name="Karpen G.H."/>
            <person name="Ke Z."/>
            <person name="Kennison J.A."/>
            <person name="Ketchum K.A."/>
            <person name="Kimmel B.E."/>
            <person name="Kodira C.D."/>
            <person name="Kraft C."/>
            <person name="Kravitz S."/>
            <person name="Kulp D."/>
            <person name="Lai Z."/>
            <person name="Lasko P."/>
            <person name="Lei Y."/>
            <person name="Levitsky A.A."/>
            <person name="Li J."/>
            <person name="Li Z."/>
            <person name="Liang Y."/>
            <person name="Lin X."/>
            <person name="Liu X."/>
            <person name="Mattei B."/>
            <person name="McIntosh T.C."/>
            <person name="McLeod M.P."/>
            <person name="McPherson D."/>
            <person name="Merkulov G."/>
            <person name="Milshina N.V."/>
            <person name="Mobarry C."/>
            <person name="Morris J."/>
            <person name="Moshrefi A."/>
            <person name="Mount S.M."/>
            <person name="Moy M."/>
            <person name="Murphy B."/>
            <person name="Murphy L."/>
            <person name="Muzny D.M."/>
            <person name="Nelson D.L."/>
            <person name="Nelson D.R."/>
            <person name="Nelson K.A."/>
            <person name="Nixon K."/>
            <person name="Nusskern D.R."/>
            <person name="Pacleb J.M."/>
            <person name="Palazzolo M."/>
            <person name="Pittman G.S."/>
            <person name="Pan S."/>
            <person name="Pollard J."/>
            <person name="Puri V."/>
            <person name="Reese M.G."/>
            <person name="Reinert K."/>
            <person name="Remington K."/>
            <person name="Saunders R.D."/>
            <person name="Scheeler F."/>
            <person name="Shen H."/>
            <person name="Shue B.C."/>
            <person name="Siden-Kiamos I."/>
            <person name="Simpson M."/>
            <person name="Skupski M.P."/>
            <person name="Smith T."/>
            <person name="Spier E."/>
            <person name="Spradling A.C."/>
            <person name="Stapleton M."/>
            <person name="Strong R."/>
            <person name="Sun E."/>
            <person name="Svirskas R."/>
            <person name="Tector C."/>
            <person name="Turner R."/>
            <person name="Venter E."/>
            <person name="Wang A.H."/>
            <person name="Wang X."/>
            <person name="Wang Z.Y."/>
            <person name="Wassarman D.A."/>
            <person name="Weinstock G.M."/>
            <person name="Weissenbach J."/>
            <person name="Williams S.M."/>
            <person name="WoodageT"/>
            <person name="Worley K.C."/>
            <person name="Wu D."/>
            <person name="Yang S."/>
            <person name="Yao Q.A."/>
            <person name="Ye J."/>
            <person name="Yeh R.F."/>
            <person name="Zaveri J.S."/>
            <person name="Zhan M."/>
            <person name="Zhang G."/>
            <person name="Zhao Q."/>
            <person name="Zheng L."/>
            <person name="Zheng X.H."/>
            <person name="Zhong F.N."/>
            <person name="Zhong W."/>
            <person name="Zhou X."/>
            <person name="Zhu S."/>
            <person name="Zhu X."/>
            <person name="Smith H.O."/>
            <person name="Gibbs R.A."/>
            <person name="Myers E.W."/>
            <person name="Rubin G.M."/>
            <person name="Venter J.C."/>
        </authorList>
    </citation>
    <scope>NUCLEOTIDE SEQUENCE [LARGE SCALE GENOMIC DNA]</scope>
    <source>
        <strain evidence="12">Berkeley</strain>
    </source>
</reference>
<dbReference type="HOGENOM" id="CLU_014541_0_0_1"/>
<dbReference type="Bgee" id="FBgn0030420">
    <property type="expression patterns" value="Expressed in fat body cell in adult thorax and 63 other cell types or tissues"/>
</dbReference>
<dbReference type="IntAct" id="Q9VYJ5">
    <property type="interactions" value="2"/>
</dbReference>
<dbReference type="STRING" id="7227.FBpp0311949"/>
<dbReference type="EMBL" id="AE014298">
    <property type="protein sequence ID" value="AAF48200.3"/>
    <property type="molecule type" value="Genomic_DNA"/>
</dbReference>
<dbReference type="PANTHER" id="PTHR46896">
    <property type="entry name" value="SENTRIN-SPECIFIC PROTEASE"/>
    <property type="match status" value="1"/>
</dbReference>
<reference evidence="12" key="3">
    <citation type="journal article" date="2002" name="Genome Biol.">
        <title>Annotation of the Drosophila melanogaster euchromatic genome: a systematic review.</title>
        <authorList>
            <person name="Misra S."/>
            <person name="Crosby M.A."/>
            <person name="Mungall C.J."/>
            <person name="Matthews B.B."/>
            <person name="Campbell K.S."/>
            <person name="Hradecky P."/>
            <person name="Huang Y."/>
            <person name="Kaminker J.S."/>
            <person name="Millburn G.H."/>
            <person name="Prochnik S.E."/>
            <person name="Smith C.D."/>
            <person name="Tupy J.L."/>
            <person name="Whitfied E.J."/>
            <person name="Bayraktaroglu L."/>
            <person name="Berman B.P."/>
            <person name="Bettencourt B.R."/>
            <person name="Celniker S.E."/>
            <person name="de Grey A.D."/>
            <person name="Drysdale R.A."/>
            <person name="Harris N.L."/>
            <person name="Richter J."/>
            <person name="Russo S."/>
            <person name="Schroeder A.J."/>
            <person name="Shu S.Q."/>
            <person name="Stapleton M."/>
            <person name="Yamada C."/>
            <person name="Ashburner M."/>
            <person name="Gelbart W.M."/>
            <person name="Rubin G.M."/>
            <person name="Lewis S.E."/>
        </authorList>
    </citation>
    <scope>GENOME REANNOTATION</scope>
    <source>
        <strain evidence="12">Berkeley</strain>
    </source>
</reference>
<evidence type="ECO:0000313" key="11">
    <source>
        <dbReference type="FlyBase" id="FBgn0030420"/>
    </source>
</evidence>
<dbReference type="eggNOG" id="KOG0779">
    <property type="taxonomic scope" value="Eukaryota"/>
</dbReference>
<feature type="compositionally biased region" description="Basic and acidic residues" evidence="6">
    <location>
        <begin position="658"/>
        <end position="671"/>
    </location>
</feature>
<keyword evidence="12" id="KW-1185">Reference proteome</keyword>
<dbReference type="GO" id="GO:0005634">
    <property type="term" value="C:nucleus"/>
    <property type="evidence" value="ECO:0000314"/>
    <property type="project" value="FlyBase"/>
</dbReference>
<dbReference type="DNASU" id="32229"/>
<evidence type="ECO:0000313" key="9">
    <source>
        <dbReference type="EMBL" id="ACH92332.1"/>
    </source>
</evidence>
<keyword evidence="2" id="KW-0597">Phosphoprotein</keyword>
<reference evidence="8 12" key="9">
    <citation type="journal article" date="2007" name="Science">
        <title>Sequence finishing and mapping of Drosophila melanogaster heterochromatin.</title>
        <authorList>
            <person name="Hoskins R.A."/>
            <person name="Carlson J.W."/>
            <person name="Kennedy C."/>
            <person name="Acevedo D."/>
            <person name="Evans-Holm M."/>
            <person name="Frise E."/>
            <person name="Wan K.H."/>
            <person name="Park S."/>
            <person name="Mendez-Lago M."/>
            <person name="Rossi F."/>
            <person name="Villasante A."/>
            <person name="Dimitri P."/>
            <person name="Karpen G.H."/>
            <person name="Celniker S.E."/>
        </authorList>
    </citation>
    <scope>NUCLEOTIDE SEQUENCE [LARGE SCALE GENOMIC DNA]</scope>
    <source>
        <strain evidence="12">Berkeley</strain>
    </source>
</reference>
<dbReference type="CTD" id="32229"/>
<feature type="region of interest" description="Disordered" evidence="6">
    <location>
        <begin position="272"/>
        <end position="321"/>
    </location>
</feature>
<name>Q9VYJ5_DROME</name>
<dbReference type="EMBL" id="AE014298">
    <property type="protein sequence ID" value="AHN59637.1"/>
    <property type="molecule type" value="Genomic_DNA"/>
</dbReference>
<evidence type="ECO:0000256" key="5">
    <source>
        <dbReference type="ARBA" id="ARBA00022801"/>
    </source>
</evidence>
<evidence type="ECO:0000256" key="6">
    <source>
        <dbReference type="SAM" id="MobiDB-lite"/>
    </source>
</evidence>
<dbReference type="SUPFAM" id="SSF54001">
    <property type="entry name" value="Cysteine proteinases"/>
    <property type="match status" value="1"/>
</dbReference>
<dbReference type="GeneID" id="32229"/>
<feature type="compositionally biased region" description="Basic residues" evidence="6">
    <location>
        <begin position="672"/>
        <end position="681"/>
    </location>
</feature>
<keyword evidence="4" id="KW-0833">Ubl conjugation pathway</keyword>
<feature type="compositionally biased region" description="Polar residues" evidence="6">
    <location>
        <begin position="285"/>
        <end position="300"/>
    </location>
</feature>
<proteinExistence type="evidence at transcript level"/>
<dbReference type="RefSeq" id="NP_572827.1">
    <property type="nucleotide sequence ID" value="NM_132599.3"/>
</dbReference>
<evidence type="ECO:0000256" key="2">
    <source>
        <dbReference type="ARBA" id="ARBA00022553"/>
    </source>
</evidence>
<dbReference type="InterPro" id="IPR038765">
    <property type="entry name" value="Papain-like_cys_pep_sf"/>
</dbReference>
<reference evidence="8" key="7">
    <citation type="submission" date="2006-08" db="EMBL/GenBank/DDBJ databases">
        <authorList>
            <person name="Celniker S."/>
            <person name="Carlson J."/>
            <person name="Wan K."/>
            <person name="Frise E."/>
            <person name="Hoskins R."/>
            <person name="Park S."/>
            <person name="Svirskas R."/>
            <person name="Rubin G."/>
        </authorList>
    </citation>
    <scope>NUCLEOTIDE SEQUENCE</scope>
</reference>
<dbReference type="GO" id="GO:0060997">
    <property type="term" value="P:dendritic spine morphogenesis"/>
    <property type="evidence" value="ECO:0000315"/>
    <property type="project" value="FlyBase"/>
</dbReference>
<dbReference type="OrthoDB" id="442460at2759"/>
<dbReference type="PaxDb" id="7227-FBpp0073537"/>
<reference evidence="9" key="10">
    <citation type="submission" date="2008-09" db="EMBL/GenBank/DDBJ databases">
        <authorList>
            <person name="Carlson J."/>
            <person name="Booth B."/>
            <person name="Frise E."/>
            <person name="Park S."/>
            <person name="Wan K."/>
            <person name="Yu C."/>
            <person name="Celniker S."/>
        </authorList>
    </citation>
    <scope>NUCLEOTIDE SEQUENCE</scope>
</reference>
<dbReference type="GO" id="GO:0005737">
    <property type="term" value="C:cytoplasm"/>
    <property type="evidence" value="ECO:0000314"/>
    <property type="project" value="FlyBase"/>
</dbReference>
<dbReference type="UCSC" id="CG12717-RA">
    <property type="organism name" value="d. melanogaster"/>
</dbReference>
<dbReference type="PROSITE" id="PS50600">
    <property type="entry name" value="ULP_PROTEASE"/>
    <property type="match status" value="1"/>
</dbReference>
<accession>Q9VYJ5</accession>
<evidence type="ECO:0000256" key="3">
    <source>
        <dbReference type="ARBA" id="ARBA00022670"/>
    </source>
</evidence>
<dbReference type="Gene3D" id="1.10.418.20">
    <property type="match status" value="1"/>
</dbReference>
<dbReference type="MEROPS" id="C48.A06"/>
<feature type="region of interest" description="Disordered" evidence="6">
    <location>
        <begin position="126"/>
        <end position="187"/>
    </location>
</feature>
<reference evidence="8 12" key="5">
    <citation type="journal article" date="2002" name="Genome Biol.">
        <title>Heterochromatic sequences in a Drosophila whole-genome shotgun assembly.</title>
        <authorList>
            <person name="Hoskins R.A."/>
            <person name="Smith C.D."/>
            <person name="Carlson J.W."/>
            <person name="Carvalho A.B."/>
            <person name="Halpern A."/>
            <person name="Kaminker J.S."/>
            <person name="Kennedy C."/>
            <person name="Mungall C.J."/>
            <person name="Sullivan B.A."/>
            <person name="Sutton G.G."/>
            <person name="Yasuhara J.C."/>
            <person name="Wakimoto B.T."/>
            <person name="Myers E.W."/>
            <person name="Celniker S.E."/>
            <person name="Rubin G.M."/>
            <person name="Karpen G.H."/>
        </authorList>
    </citation>
    <scope>NUCLEOTIDE SEQUENCE [LARGE SCALE GENOMIC DNA]</scope>
    <source>
        <strain evidence="12">Berkeley</strain>
    </source>
</reference>
<dbReference type="Gene3D" id="3.30.310.130">
    <property type="entry name" value="Ubiquitin-related"/>
    <property type="match status" value="1"/>
</dbReference>
<gene>
    <name evidence="8 11" type="primary">pira</name>
    <name evidence="9" type="synonym">CG12717-RA</name>
    <name evidence="8" type="synonym">Dmel\CG12717</name>
    <name evidence="8 11" type="ORF">CG12717</name>
    <name evidence="8" type="ORF">Dmel_CG12717</name>
</gene>
<dbReference type="ExpressionAtlas" id="Q9VYJ5">
    <property type="expression patterns" value="baseline and differential"/>
</dbReference>
<reference evidence="8" key="15">
    <citation type="submission" date="2024-06" db="EMBL/GenBank/DDBJ databases">
        <title>Drosophila melanogaster release 4 sequence.</title>
        <authorList>
            <consortium name="Berkeley Drosophila Genome Project"/>
            <person name="Celniker S."/>
            <person name="Carlson J."/>
            <person name="Wan K."/>
            <person name="Pfeiffer B."/>
            <person name="Frise E."/>
            <person name="George R."/>
            <person name="Hoskins R."/>
            <person name="Stapleton M."/>
            <person name="Pacleb J."/>
            <person name="Park S."/>
            <person name="Svirskas R."/>
            <person name="Smith E."/>
            <person name="Yu C."/>
            <person name="Rubin G."/>
        </authorList>
    </citation>
    <scope>NUCLEOTIDE SEQUENCE</scope>
</reference>
<dbReference type="Pfam" id="PF02902">
    <property type="entry name" value="Peptidase_C48"/>
    <property type="match status" value="1"/>
</dbReference>
<comment type="similarity">
    <text evidence="1">Belongs to the peptidase C48 family.</text>
</comment>
<dbReference type="GO" id="GO:0021952">
    <property type="term" value="P:central nervous system projection neuron axonogenesis"/>
    <property type="evidence" value="ECO:0000315"/>
    <property type="project" value="FlyBase"/>
</dbReference>
<dbReference type="RefSeq" id="NP_001285167.1">
    <property type="nucleotide sequence ID" value="NM_001298238.1"/>
</dbReference>
<dbReference type="GO" id="GO:0016929">
    <property type="term" value="F:deSUMOylase activity"/>
    <property type="evidence" value="ECO:0000250"/>
    <property type="project" value="FlyBase"/>
</dbReference>
<reference evidence="8" key="14">
    <citation type="submission" date="2023-12" db="EMBL/GenBank/DDBJ databases">
        <authorList>
            <consortium name="FlyBase"/>
        </authorList>
    </citation>
    <scope>NUCLEOTIDE SEQUENCE</scope>
</reference>
<feature type="domain" description="Ubiquitin-like protease family profile" evidence="7">
    <location>
        <begin position="381"/>
        <end position="584"/>
    </location>
</feature>
<dbReference type="FunCoup" id="Q9VYJ5">
    <property type="interactions" value="395"/>
</dbReference>
<reference evidence="12" key="2">
    <citation type="journal article" date="2002" name="Genome Biol.">
        <title>Finishing a whole-genome shotgun: release 3 of the Drosophila melanogaster euchromatic genome sequence.</title>
        <authorList>
            <person name="Celniker S.E."/>
            <person name="Wheeler D.A."/>
            <person name="Kronmiller B."/>
            <person name="Carlson J.W."/>
            <person name="Halpern A."/>
            <person name="Patel S."/>
            <person name="Adams M."/>
            <person name="Champe M."/>
            <person name="Dugan S.P."/>
            <person name="Frise E."/>
            <person name="Hodgson A."/>
            <person name="George R.A."/>
            <person name="Hoskins R.A."/>
            <person name="Laverty T."/>
            <person name="Muzny D.M."/>
            <person name="Nelson C.R."/>
            <person name="Pacleb J.M."/>
            <person name="Park S."/>
            <person name="Pfeiffer B.D."/>
            <person name="Richards S."/>
            <person name="Sodergren E.J."/>
            <person name="Svirskas R."/>
            <person name="Tabor P.E."/>
            <person name="Wan K."/>
            <person name="Stapleton M."/>
            <person name="Sutton G.G."/>
            <person name="Venter C."/>
            <person name="Weinstock G."/>
            <person name="Scherer S.E."/>
            <person name="Myers E.W."/>
            <person name="Gibbs R.A."/>
            <person name="Rubin G.M."/>
        </authorList>
    </citation>
    <scope>NUCLEOTIDE SEQUENCE [LARGE SCALE GENOMIC DNA]</scope>
    <source>
        <strain evidence="12">Berkeley</strain>
    </source>
</reference>
<dbReference type="GO" id="GO:0006508">
    <property type="term" value="P:proteolysis"/>
    <property type="evidence" value="ECO:0007669"/>
    <property type="project" value="UniProtKB-KW"/>
</dbReference>
<dbReference type="GO" id="GO:0070139">
    <property type="term" value="F:SUMO-specific endopeptidase activity"/>
    <property type="evidence" value="ECO:0000318"/>
    <property type="project" value="GO_Central"/>
</dbReference>
<evidence type="ECO:0000256" key="4">
    <source>
        <dbReference type="ARBA" id="ARBA00022786"/>
    </source>
</evidence>